<proteinExistence type="predicted"/>
<name>A0AAV7Z8C0_9EUKA</name>
<accession>A0AAV7Z8C0</accession>
<evidence type="ECO:0000256" key="2">
    <source>
        <dbReference type="SAM" id="MobiDB-lite"/>
    </source>
</evidence>
<dbReference type="Pfam" id="PF00170">
    <property type="entry name" value="bZIP_1"/>
    <property type="match status" value="1"/>
</dbReference>
<organism evidence="4 5">
    <name type="scientific">Anaeramoeba flamelloides</name>
    <dbReference type="NCBI Taxonomy" id="1746091"/>
    <lineage>
        <taxon>Eukaryota</taxon>
        <taxon>Metamonada</taxon>
        <taxon>Anaeramoebidae</taxon>
        <taxon>Anaeramoeba</taxon>
    </lineage>
</organism>
<dbReference type="InterPro" id="IPR046347">
    <property type="entry name" value="bZIP_sf"/>
</dbReference>
<feature type="coiled-coil region" evidence="1">
    <location>
        <begin position="195"/>
        <end position="246"/>
    </location>
</feature>
<dbReference type="PROSITE" id="PS50217">
    <property type="entry name" value="BZIP"/>
    <property type="match status" value="1"/>
</dbReference>
<feature type="domain" description="BZIP" evidence="3">
    <location>
        <begin position="170"/>
        <end position="233"/>
    </location>
</feature>
<feature type="region of interest" description="Disordered" evidence="2">
    <location>
        <begin position="33"/>
        <end position="85"/>
    </location>
</feature>
<feature type="region of interest" description="Disordered" evidence="2">
    <location>
        <begin position="129"/>
        <end position="173"/>
    </location>
</feature>
<dbReference type="CDD" id="cd14687">
    <property type="entry name" value="bZIP_ATF2"/>
    <property type="match status" value="1"/>
</dbReference>
<dbReference type="SUPFAM" id="SSF57959">
    <property type="entry name" value="Leucine zipper domain"/>
    <property type="match status" value="1"/>
</dbReference>
<feature type="compositionally biased region" description="Basic and acidic residues" evidence="2">
    <location>
        <begin position="36"/>
        <end position="63"/>
    </location>
</feature>
<evidence type="ECO:0000256" key="1">
    <source>
        <dbReference type="SAM" id="Coils"/>
    </source>
</evidence>
<dbReference type="AlphaFoldDB" id="A0AAV7Z8C0"/>
<evidence type="ECO:0000259" key="3">
    <source>
        <dbReference type="PROSITE" id="PS50217"/>
    </source>
</evidence>
<dbReference type="EMBL" id="JANTQA010000033">
    <property type="protein sequence ID" value="KAJ3437375.1"/>
    <property type="molecule type" value="Genomic_DNA"/>
</dbReference>
<protein>
    <submittedName>
        <fullName evidence="4">Basic-leucine zipper transcription factor f-related</fullName>
    </submittedName>
</protein>
<evidence type="ECO:0000313" key="5">
    <source>
        <dbReference type="Proteomes" id="UP001146793"/>
    </source>
</evidence>
<comment type="caution">
    <text evidence="4">The sequence shown here is derived from an EMBL/GenBank/DDBJ whole genome shotgun (WGS) entry which is preliminary data.</text>
</comment>
<feature type="compositionally biased region" description="Polar residues" evidence="2">
    <location>
        <begin position="129"/>
        <end position="154"/>
    </location>
</feature>
<gene>
    <name evidence="4" type="ORF">M0812_16536</name>
</gene>
<dbReference type="SMART" id="SM00338">
    <property type="entry name" value="BRLZ"/>
    <property type="match status" value="1"/>
</dbReference>
<reference evidence="4" key="1">
    <citation type="submission" date="2022-08" db="EMBL/GenBank/DDBJ databases">
        <title>Novel sulphate-reducing endosymbionts in the free-living metamonad Anaeramoeba.</title>
        <authorList>
            <person name="Jerlstrom-Hultqvist J."/>
            <person name="Cepicka I."/>
            <person name="Gallot-Lavallee L."/>
            <person name="Salas-Leiva D."/>
            <person name="Curtis B.A."/>
            <person name="Zahonova K."/>
            <person name="Pipaliya S."/>
            <person name="Dacks J."/>
            <person name="Roger A.J."/>
        </authorList>
    </citation>
    <scope>NUCLEOTIDE SEQUENCE</scope>
    <source>
        <strain evidence="4">Busselton2</strain>
    </source>
</reference>
<feature type="compositionally biased region" description="Basic residues" evidence="2">
    <location>
        <begin position="155"/>
        <end position="173"/>
    </location>
</feature>
<sequence length="344" mass="40622">MSIDSLNFNASFFTDFSISSDLLNKPNNNFLNEPKLIIDGKPQEQKHEKKEKQEEKEKEKEQTSKNTTIKNQKNEIKPNIFPSLPNTYRRNQLQTNATVNNTPIPNNFLNLYNDKKKENEKKKEIVQNNYKPHPTDTINNGTTNKKQITQTRNHLNTKKRRRRRKKLSKKQKKLLTLERNRVNARNCRQRKKEYVQNLEIQTLQLKNQNTELNKNMDLVREENDNLKELIKILVKQQQQEEMLNNDQSFLLNEENEKIEEKDQQINPKNKCFFVQPSTTQLESEFDFDFDSNNEFLNDFEQSPSPIQSFSNGIDDLFDIDNSLQENEINFNSIASPNVKIGTNL</sequence>
<evidence type="ECO:0000313" key="4">
    <source>
        <dbReference type="EMBL" id="KAJ3437375.1"/>
    </source>
</evidence>
<dbReference type="GO" id="GO:0003700">
    <property type="term" value="F:DNA-binding transcription factor activity"/>
    <property type="evidence" value="ECO:0007669"/>
    <property type="project" value="InterPro"/>
</dbReference>
<dbReference type="Gene3D" id="1.20.5.170">
    <property type="match status" value="1"/>
</dbReference>
<keyword evidence="1" id="KW-0175">Coiled coil</keyword>
<dbReference type="Proteomes" id="UP001146793">
    <property type="component" value="Unassembled WGS sequence"/>
</dbReference>
<dbReference type="InterPro" id="IPR004827">
    <property type="entry name" value="bZIP"/>
</dbReference>